<dbReference type="Pfam" id="PF00188">
    <property type="entry name" value="CAP"/>
    <property type="match status" value="1"/>
</dbReference>
<organism evidence="7 8">
    <name type="scientific">Aspergillus tanneri</name>
    <dbReference type="NCBI Taxonomy" id="1220188"/>
    <lineage>
        <taxon>Eukaryota</taxon>
        <taxon>Fungi</taxon>
        <taxon>Dikarya</taxon>
        <taxon>Ascomycota</taxon>
        <taxon>Pezizomycotina</taxon>
        <taxon>Eurotiomycetes</taxon>
        <taxon>Eurotiomycetidae</taxon>
        <taxon>Eurotiales</taxon>
        <taxon>Aspergillaceae</taxon>
        <taxon>Aspergillus</taxon>
        <taxon>Aspergillus subgen. Circumdati</taxon>
    </lineage>
</organism>
<dbReference type="Proteomes" id="UP000324241">
    <property type="component" value="Unassembled WGS sequence"/>
</dbReference>
<dbReference type="InterPro" id="IPR048627">
    <property type="entry name" value="Sec10_HB"/>
</dbReference>
<evidence type="ECO:0000313" key="7">
    <source>
        <dbReference type="EMBL" id="KAA8643662.1"/>
    </source>
</evidence>
<dbReference type="GO" id="GO:0006887">
    <property type="term" value="P:exocytosis"/>
    <property type="evidence" value="ECO:0007669"/>
    <property type="project" value="UniProtKB-KW"/>
</dbReference>
<evidence type="ECO:0000256" key="3">
    <source>
        <dbReference type="ARBA" id="ARBA00022483"/>
    </source>
</evidence>
<evidence type="ECO:0000256" key="5">
    <source>
        <dbReference type="SAM" id="MobiDB-lite"/>
    </source>
</evidence>
<keyword evidence="3" id="KW-0268">Exocytosis</keyword>
<name>A0A5M9M9B8_9EURO</name>
<evidence type="ECO:0000256" key="1">
    <source>
        <dbReference type="ARBA" id="ARBA00006572"/>
    </source>
</evidence>
<dbReference type="RefSeq" id="XP_033423024.1">
    <property type="nucleotide sequence ID" value="XM_033575006.1"/>
</dbReference>
<dbReference type="Gene3D" id="3.40.33.10">
    <property type="entry name" value="CAP"/>
    <property type="match status" value="1"/>
</dbReference>
<dbReference type="PROSITE" id="PS50181">
    <property type="entry name" value="FBOX"/>
    <property type="match status" value="1"/>
</dbReference>
<feature type="compositionally biased region" description="Polar residues" evidence="5">
    <location>
        <begin position="113"/>
        <end position="135"/>
    </location>
</feature>
<dbReference type="InterPro" id="IPR001810">
    <property type="entry name" value="F-box_dom"/>
</dbReference>
<feature type="compositionally biased region" description="Low complexity" evidence="5">
    <location>
        <begin position="1125"/>
        <end position="1137"/>
    </location>
</feature>
<dbReference type="InterPro" id="IPR001283">
    <property type="entry name" value="CRISP-related"/>
</dbReference>
<keyword evidence="4" id="KW-0175">Coiled coil</keyword>
<keyword evidence="2" id="KW-0813">Transport</keyword>
<sequence>MSKVRNGPGTGGKPRRDVLASLRMASMEEVSRAALPAEIMSLILDYLSPVDLIRVARSSKLLREMAYDDTRWVQKMKRIGCWDELKARKHIEEAFGTIADMNSVKHHEEAEQNQDPSRSVRGTEQRPTINVNSLSDGFDQIDLTTTGPSGIPDGTEEDPILGALKLVKSVRGEARQEYGKVHAALAPFYDNIVTEGASFDNLVFRKYTDPLHQAQILSQLQAFAKCDSTEGWRARTEQIQSAIAMFETEAIKEFRQGYETEDIDGRMRNYAHVLYKLNGGVSAVELFIHHNHLVIHKSDFGKVSDCIDLQSPRVKLEQTQAFFTRLSVAYNEEVSIINRAFPTSIEVASPFIEKVGQGVLYPFLTAIFDELHRTDIECYLVAISGTFAQCMNFVDNLLPIQDSADNSDDFLNNVISKVYEPHMDLYLAEELDHFRKISEAAVTDWDRQLSEQAASTESFLMSNINRQADKRDFLTSFKKVIMAPVNILPSFSSTRAGNMKPDRESAASDPPSTLKNPNRYSTIASPTTPPVPEPPTTELAAKAAIMKTKLEGISSLFSIEVALSLVHTAKAGLDRAAQFVNLGGETGSAVKQQCEAIFVALVRILGHRHLIVGFNKAVDHLSNYRPREQGERDQSGVEPLVTFLELVNVGDLILQMIDVFYEQELIGSKLTDRNDFLDPAVKEKKKFEQILDERVAAGLNKGIDVLMEEVDYILATRQLATDFNPSVSTDPHRKTMDVSVTEAATAVVDVASSHTRMLVGSTDKSTLDVFNQEVGLRLFTALCKHLKRQRISVEGSLKLISDMNYYFKFVQTLKNNELLLYFKAFRELSQIYLIDPSDAKELATIIADSGRFNGIWRVEEVYEFAERREDWYQVKRDVERAISTINILLTTFLVPYHKDQRISDLLAEKSIKTTVIIITVSSAATPTAPHPPSYTSPEVFRDDVLTTSNGYRKAHNATQLLWNETLSKYARDWAEGCKWEHSHMRKPEPDTNIIDMIKHGPYGENLAFGYPEASAAIAGWGDEGQHYDFRKPTGFSEETGHFTQLVWRATRQVGCAAVDCGYSADEDDGRKNASGQYYRRAQGWYVVCEYLPPGNVLGGSKAMGGEKGFFKVNVQPSSTYSGPWTTTDDGTTETTTTASGAAGQNRVSQRLIGWLVVLAVMSLWYL</sequence>
<feature type="region of interest" description="Disordered" evidence="5">
    <location>
        <begin position="105"/>
        <end position="157"/>
    </location>
</feature>
<dbReference type="SUPFAM" id="SSF81383">
    <property type="entry name" value="F-box domain"/>
    <property type="match status" value="1"/>
</dbReference>
<evidence type="ECO:0000313" key="8">
    <source>
        <dbReference type="Proteomes" id="UP000324241"/>
    </source>
</evidence>
<dbReference type="InterPro" id="IPR036047">
    <property type="entry name" value="F-box-like_dom_sf"/>
</dbReference>
<dbReference type="Pfam" id="PF07393">
    <property type="entry name" value="Sec10_HB"/>
    <property type="match status" value="1"/>
</dbReference>
<dbReference type="PRINTS" id="PR00838">
    <property type="entry name" value="V5ALLERGEN"/>
</dbReference>
<evidence type="ECO:0000259" key="6">
    <source>
        <dbReference type="PROSITE" id="PS50181"/>
    </source>
</evidence>
<evidence type="ECO:0000256" key="2">
    <source>
        <dbReference type="ARBA" id="ARBA00022448"/>
    </source>
</evidence>
<dbReference type="PANTHER" id="PTHR12100">
    <property type="entry name" value="SEC10"/>
    <property type="match status" value="1"/>
</dbReference>
<dbReference type="SUPFAM" id="SSF55797">
    <property type="entry name" value="PR-1-like"/>
    <property type="match status" value="1"/>
</dbReference>
<dbReference type="PRINTS" id="PR00837">
    <property type="entry name" value="V5TPXLIKE"/>
</dbReference>
<dbReference type="InterPro" id="IPR002413">
    <property type="entry name" value="V5_allergen-like"/>
</dbReference>
<dbReference type="VEuPathDB" id="FungiDB:EYZ11_003401"/>
<dbReference type="AlphaFoldDB" id="A0A5M9M9B8"/>
<dbReference type="PROSITE" id="PS01009">
    <property type="entry name" value="CRISP_1"/>
    <property type="match status" value="1"/>
</dbReference>
<dbReference type="OrthoDB" id="5554140at2759"/>
<accession>A0A5M9M9B8</accession>
<dbReference type="InterPro" id="IPR009976">
    <property type="entry name" value="Sec10-like"/>
</dbReference>
<comment type="similarity">
    <text evidence="1">Belongs to the SEC10 family.</text>
</comment>
<dbReference type="SMART" id="SM00198">
    <property type="entry name" value="SCP"/>
    <property type="match status" value="1"/>
</dbReference>
<gene>
    <name evidence="7" type="primary">RCY1</name>
    <name evidence="7" type="ORF">ATNIH1004_010436</name>
</gene>
<feature type="region of interest" description="Disordered" evidence="5">
    <location>
        <begin position="492"/>
        <end position="534"/>
    </location>
</feature>
<dbReference type="Pfam" id="PF20667">
    <property type="entry name" value="Sec10_N"/>
    <property type="match status" value="1"/>
</dbReference>
<dbReference type="InterPro" id="IPR035940">
    <property type="entry name" value="CAP_sf"/>
</dbReference>
<proteinExistence type="inferred from homology"/>
<comment type="caution">
    <text evidence="7">The sequence shown here is derived from an EMBL/GenBank/DDBJ whole genome shotgun (WGS) entry which is preliminary data.</text>
</comment>
<dbReference type="GeneID" id="54333138"/>
<dbReference type="Pfam" id="PF12937">
    <property type="entry name" value="F-box-like"/>
    <property type="match status" value="1"/>
</dbReference>
<dbReference type="InterPro" id="IPR014044">
    <property type="entry name" value="CAP_dom"/>
</dbReference>
<dbReference type="InterPro" id="IPR018244">
    <property type="entry name" value="Allrgn_V5/Tpx1_CS"/>
</dbReference>
<feature type="compositionally biased region" description="Polar residues" evidence="5">
    <location>
        <begin position="510"/>
        <end position="525"/>
    </location>
</feature>
<dbReference type="PANTHER" id="PTHR12100:SF1">
    <property type="entry name" value="RECYCLIN-1"/>
    <property type="match status" value="1"/>
</dbReference>
<evidence type="ECO:0000256" key="4">
    <source>
        <dbReference type="ARBA" id="ARBA00023054"/>
    </source>
</evidence>
<reference evidence="7 8" key="1">
    <citation type="submission" date="2019-08" db="EMBL/GenBank/DDBJ databases">
        <title>The genome sequence of a newly discovered highly antifungal drug resistant Aspergillus species, Aspergillus tanneri NIH 1004.</title>
        <authorList>
            <person name="Mounaud S."/>
            <person name="Singh I."/>
            <person name="Joardar V."/>
            <person name="Pakala S."/>
            <person name="Pakala S."/>
            <person name="Venepally P."/>
            <person name="Chung J.K."/>
            <person name="Losada L."/>
            <person name="Nierman W.C."/>
        </authorList>
    </citation>
    <scope>NUCLEOTIDE SEQUENCE [LARGE SCALE GENOMIC DNA]</scope>
    <source>
        <strain evidence="7 8">NIH1004</strain>
    </source>
</reference>
<dbReference type="VEuPathDB" id="FungiDB:EYZ11_003384"/>
<protein>
    <submittedName>
        <fullName evidence="7">F-box protein: endocytic membrane traffic, recycling ReCYcling 1</fullName>
    </submittedName>
</protein>
<dbReference type="InterPro" id="IPR048625">
    <property type="entry name" value="Sec10_N"/>
</dbReference>
<dbReference type="GO" id="GO:0005576">
    <property type="term" value="C:extracellular region"/>
    <property type="evidence" value="ECO:0007669"/>
    <property type="project" value="InterPro"/>
</dbReference>
<feature type="region of interest" description="Disordered" evidence="5">
    <location>
        <begin position="1121"/>
        <end position="1142"/>
    </location>
</feature>
<dbReference type="GO" id="GO:0006893">
    <property type="term" value="P:Golgi to plasma membrane transport"/>
    <property type="evidence" value="ECO:0007669"/>
    <property type="project" value="TreeGrafter"/>
</dbReference>
<dbReference type="EMBL" id="QUQM01000005">
    <property type="protein sequence ID" value="KAA8643662.1"/>
    <property type="molecule type" value="Genomic_DNA"/>
</dbReference>
<feature type="domain" description="F-box" evidence="6">
    <location>
        <begin position="29"/>
        <end position="75"/>
    </location>
</feature>
<dbReference type="GO" id="GO:0000145">
    <property type="term" value="C:exocyst"/>
    <property type="evidence" value="ECO:0007669"/>
    <property type="project" value="TreeGrafter"/>
</dbReference>
<dbReference type="Gene3D" id="1.20.1280.50">
    <property type="match status" value="1"/>
</dbReference>